<protein>
    <submittedName>
        <fullName evidence="3">DUF3578 domain-containing protein</fullName>
    </submittedName>
</protein>
<dbReference type="AlphaFoldDB" id="A0A7C9RNK5"/>
<keyword evidence="4" id="KW-1185">Reference proteome</keyword>
<dbReference type="Pfam" id="PF12102">
    <property type="entry name" value="MrcB_N"/>
    <property type="match status" value="1"/>
</dbReference>
<accession>A0A7C9RNK5</accession>
<dbReference type="InterPro" id="IPR021961">
    <property type="entry name" value="McrB_DNA-bd"/>
</dbReference>
<feature type="domain" description="Type IV methyl-directed restriction enzyme EcoKMcrB subunit DNA-binding" evidence="1">
    <location>
        <begin position="35"/>
        <end position="198"/>
    </location>
</feature>
<dbReference type="Proteomes" id="UP000481360">
    <property type="component" value="Unassembled WGS sequence"/>
</dbReference>
<proteinExistence type="predicted"/>
<dbReference type="Gene3D" id="3.30.920.90">
    <property type="match status" value="1"/>
</dbReference>
<dbReference type="RefSeq" id="WP_166045140.1">
    <property type="nucleotide sequence ID" value="NZ_JAAMPJ010000002.1"/>
</dbReference>
<organism evidence="3 4">
    <name type="scientific">Lentzea alba</name>
    <dbReference type="NCBI Taxonomy" id="2714351"/>
    <lineage>
        <taxon>Bacteria</taxon>
        <taxon>Bacillati</taxon>
        <taxon>Actinomycetota</taxon>
        <taxon>Actinomycetes</taxon>
        <taxon>Pseudonocardiales</taxon>
        <taxon>Pseudonocardiaceae</taxon>
        <taxon>Lentzea</taxon>
    </lineage>
</organism>
<evidence type="ECO:0000313" key="3">
    <source>
        <dbReference type="EMBL" id="NGY59070.1"/>
    </source>
</evidence>
<evidence type="ECO:0000259" key="1">
    <source>
        <dbReference type="Pfam" id="PF12102"/>
    </source>
</evidence>
<sequence>MRELLRDVLLLQREWSWKNTPAMQKRGRLIHGGVADWLREQLPVLKRDAPVELDDWDVEARDATGNKSVVPWARVYSASRSDSATKGWYVVYLFGAQGDSVYLSLMQGTSEWQNGEFKRRPLEGTRLRAQRAREVLSARLRARPDLVEQITLKAPKHTLGPAYEAGTVAAFEYSLDALPSEEVLRDDLIFLASVLSHLYDIAPVVGLADDVAPEIVDALVEADRSAGKARRGQGFRLDSAERIAIERRAVAVATEYLTGEGYDVTDVGATESYDLDARRGEQRLYVEVKGTTTVWTSASEIILTKKEVELHLREYPNNMLLIVSSIVLDRSATPPSASGGELQVIHPWRIVRPNLTPLSYRYLVAE</sequence>
<dbReference type="Pfam" id="PF13020">
    <property type="entry name" value="NOV_C"/>
    <property type="match status" value="1"/>
</dbReference>
<evidence type="ECO:0000313" key="4">
    <source>
        <dbReference type="Proteomes" id="UP000481360"/>
    </source>
</evidence>
<gene>
    <name evidence="3" type="ORF">G7043_09035</name>
</gene>
<dbReference type="InterPro" id="IPR024975">
    <property type="entry name" value="NOV_C"/>
</dbReference>
<evidence type="ECO:0000259" key="2">
    <source>
        <dbReference type="Pfam" id="PF13020"/>
    </source>
</evidence>
<name>A0A7C9RNK5_9PSEU</name>
<feature type="domain" description="Protein NO VEIN C-terminal" evidence="2">
    <location>
        <begin position="245"/>
        <end position="325"/>
    </location>
</feature>
<reference evidence="3 4" key="1">
    <citation type="submission" date="2020-03" db="EMBL/GenBank/DDBJ databases">
        <title>Isolation and identification of active actinomycetes.</title>
        <authorList>
            <person name="Sun X."/>
        </authorList>
    </citation>
    <scope>NUCLEOTIDE SEQUENCE [LARGE SCALE GENOMIC DNA]</scope>
    <source>
        <strain evidence="3 4">NEAU-D13</strain>
    </source>
</reference>
<dbReference type="EMBL" id="JAAMPJ010000002">
    <property type="protein sequence ID" value="NGY59070.1"/>
    <property type="molecule type" value="Genomic_DNA"/>
</dbReference>
<comment type="caution">
    <text evidence="3">The sequence shown here is derived from an EMBL/GenBank/DDBJ whole genome shotgun (WGS) entry which is preliminary data.</text>
</comment>